<comment type="function">
    <text evidence="6">One of the early assembly proteins it binds 23S rRNA. One of the proteins that surrounds the polypeptide exit tunnel on the outside of the ribosome. Forms the main docking site for trigger factor binding to the ribosome.</text>
</comment>
<keyword evidence="5 6" id="KW-0687">Ribonucleoprotein</keyword>
<evidence type="ECO:0000256" key="8">
    <source>
        <dbReference type="SAM" id="MobiDB-lite"/>
    </source>
</evidence>
<protein>
    <recommendedName>
        <fullName evidence="6">Large ribosomal subunit protein uL23</fullName>
    </recommendedName>
</protein>
<evidence type="ECO:0000256" key="5">
    <source>
        <dbReference type="ARBA" id="ARBA00023274"/>
    </source>
</evidence>
<dbReference type="InterPro" id="IPR012677">
    <property type="entry name" value="Nucleotide-bd_a/b_plait_sf"/>
</dbReference>
<dbReference type="Gene3D" id="3.30.70.330">
    <property type="match status" value="1"/>
</dbReference>
<proteinExistence type="inferred from homology"/>
<reference evidence="10" key="1">
    <citation type="submission" date="2017-09" db="EMBL/GenBank/DDBJ databases">
        <title>Depth-based differentiation of microbial function through sediment-hosted aquifers and enrichment of novel symbionts in the deep terrestrial subsurface.</title>
        <authorList>
            <person name="Probst A.J."/>
            <person name="Ladd B."/>
            <person name="Jarett J.K."/>
            <person name="Geller-Mcgrath D.E."/>
            <person name="Sieber C.M.K."/>
            <person name="Emerson J.B."/>
            <person name="Anantharaman K."/>
            <person name="Thomas B.C."/>
            <person name="Malmstrom R."/>
            <person name="Stieglmeier M."/>
            <person name="Klingl A."/>
            <person name="Woyke T."/>
            <person name="Ryan C.M."/>
            <person name="Banfield J.F."/>
        </authorList>
    </citation>
    <scope>NUCLEOTIDE SEQUENCE [LARGE SCALE GENOMIC DNA]</scope>
</reference>
<keyword evidence="3 6" id="KW-0694">RNA-binding</keyword>
<dbReference type="InterPro" id="IPR012678">
    <property type="entry name" value="Ribosomal_uL23/eL15/eS24_sf"/>
</dbReference>
<evidence type="ECO:0000256" key="7">
    <source>
        <dbReference type="RuleBase" id="RU003934"/>
    </source>
</evidence>
<evidence type="ECO:0000256" key="1">
    <source>
        <dbReference type="ARBA" id="ARBA00006700"/>
    </source>
</evidence>
<dbReference type="GO" id="GO:0005840">
    <property type="term" value="C:ribosome"/>
    <property type="evidence" value="ECO:0007669"/>
    <property type="project" value="UniProtKB-KW"/>
</dbReference>
<dbReference type="GO" id="GO:0006412">
    <property type="term" value="P:translation"/>
    <property type="evidence" value="ECO:0007669"/>
    <property type="project" value="UniProtKB-UniRule"/>
</dbReference>
<organism evidence="9 10">
    <name type="scientific">Candidatus Nealsonbacteria bacterium CG02_land_8_20_14_3_00_34_20</name>
    <dbReference type="NCBI Taxonomy" id="1974698"/>
    <lineage>
        <taxon>Bacteria</taxon>
        <taxon>Candidatus Nealsoniibacteriota</taxon>
    </lineage>
</organism>
<evidence type="ECO:0000313" key="10">
    <source>
        <dbReference type="Proteomes" id="UP000229625"/>
    </source>
</evidence>
<gene>
    <name evidence="6" type="primary">rplW</name>
    <name evidence="9" type="ORF">COS24_01710</name>
</gene>
<dbReference type="NCBIfam" id="NF004363">
    <property type="entry name" value="PRK05738.2-4"/>
    <property type="match status" value="1"/>
</dbReference>
<dbReference type="Pfam" id="PF00276">
    <property type="entry name" value="Ribosomal_L23"/>
    <property type="match status" value="1"/>
</dbReference>
<dbReference type="Proteomes" id="UP000229625">
    <property type="component" value="Unassembled WGS sequence"/>
</dbReference>
<evidence type="ECO:0000313" key="9">
    <source>
        <dbReference type="EMBL" id="PIV45567.1"/>
    </source>
</evidence>
<dbReference type="HAMAP" id="MF_01369_B">
    <property type="entry name" value="Ribosomal_uL23_B"/>
    <property type="match status" value="1"/>
</dbReference>
<dbReference type="EMBL" id="PETY01000024">
    <property type="protein sequence ID" value="PIV45567.1"/>
    <property type="molecule type" value="Genomic_DNA"/>
</dbReference>
<feature type="region of interest" description="Disordered" evidence="8">
    <location>
        <begin position="1"/>
        <end position="22"/>
    </location>
</feature>
<dbReference type="GO" id="GO:1990904">
    <property type="term" value="C:ribonucleoprotein complex"/>
    <property type="evidence" value="ECO:0007669"/>
    <property type="project" value="UniProtKB-KW"/>
</dbReference>
<keyword evidence="4 6" id="KW-0689">Ribosomal protein</keyword>
<comment type="subunit">
    <text evidence="6">Part of the 50S ribosomal subunit. Contacts protein L29, and trigger factor when it is bound to the ribosome.</text>
</comment>
<keyword evidence="2 6" id="KW-0699">rRNA-binding</keyword>
<evidence type="ECO:0000256" key="6">
    <source>
        <dbReference type="HAMAP-Rule" id="MF_01369"/>
    </source>
</evidence>
<dbReference type="InterPro" id="IPR001014">
    <property type="entry name" value="Ribosomal_uL23_CS"/>
</dbReference>
<dbReference type="AlphaFoldDB" id="A0A2M7DAY7"/>
<name>A0A2M7DAY7_9BACT</name>
<comment type="similarity">
    <text evidence="1 6 7">Belongs to the universal ribosomal protein uL23 family.</text>
</comment>
<sequence>MKLFGGFKKKKKKSEEKNIQTKKIEAKKPEVKAKKTIGRESEKVSLQKEKKKFEEVQLILKAPHITEKATELNKEKFYLFKVIPKANKIEIKKAVESLYKVKVEKVRIVWIPKKKKGRASLAGFKKGYKKAIVKLKPGQKIEIMSR</sequence>
<dbReference type="InterPro" id="IPR013025">
    <property type="entry name" value="Ribosomal_uL23-like"/>
</dbReference>
<comment type="caution">
    <text evidence="9">The sequence shown here is derived from an EMBL/GenBank/DDBJ whole genome shotgun (WGS) entry which is preliminary data.</text>
</comment>
<accession>A0A2M7DAY7</accession>
<feature type="compositionally biased region" description="Basic and acidic residues" evidence="8">
    <location>
        <begin position="13"/>
        <end position="22"/>
    </location>
</feature>
<dbReference type="PROSITE" id="PS00050">
    <property type="entry name" value="RIBOSOMAL_L23"/>
    <property type="match status" value="1"/>
</dbReference>
<dbReference type="GO" id="GO:0003735">
    <property type="term" value="F:structural constituent of ribosome"/>
    <property type="evidence" value="ECO:0007669"/>
    <property type="project" value="InterPro"/>
</dbReference>
<dbReference type="PANTHER" id="PTHR11620">
    <property type="entry name" value="60S RIBOSOMAL PROTEIN L23A"/>
    <property type="match status" value="1"/>
</dbReference>
<dbReference type="SUPFAM" id="SSF54189">
    <property type="entry name" value="Ribosomal proteins S24e, L23 and L15e"/>
    <property type="match status" value="1"/>
</dbReference>
<evidence type="ECO:0000256" key="3">
    <source>
        <dbReference type="ARBA" id="ARBA00022884"/>
    </source>
</evidence>
<evidence type="ECO:0000256" key="4">
    <source>
        <dbReference type="ARBA" id="ARBA00022980"/>
    </source>
</evidence>
<dbReference type="GO" id="GO:0019843">
    <property type="term" value="F:rRNA binding"/>
    <property type="evidence" value="ECO:0007669"/>
    <property type="project" value="UniProtKB-UniRule"/>
</dbReference>
<evidence type="ECO:0000256" key="2">
    <source>
        <dbReference type="ARBA" id="ARBA00022730"/>
    </source>
</evidence>